<protein>
    <submittedName>
        <fullName evidence="2">Uncharacterized protein</fullName>
    </submittedName>
</protein>
<organism evidence="2">
    <name type="scientific">Roseihalotalea indica</name>
    <dbReference type="NCBI Taxonomy" id="2867963"/>
    <lineage>
        <taxon>Bacteria</taxon>
        <taxon>Pseudomonadati</taxon>
        <taxon>Bacteroidota</taxon>
        <taxon>Cytophagia</taxon>
        <taxon>Cytophagales</taxon>
        <taxon>Catalimonadaceae</taxon>
        <taxon>Roseihalotalea</taxon>
    </lineage>
</organism>
<feature type="transmembrane region" description="Helical" evidence="1">
    <location>
        <begin position="161"/>
        <end position="177"/>
    </location>
</feature>
<evidence type="ECO:0000256" key="1">
    <source>
        <dbReference type="SAM" id="Phobius"/>
    </source>
</evidence>
<reference evidence="2" key="2">
    <citation type="journal article" date="2024" name="Antonie Van Leeuwenhoek">
        <title>Roseihalotalea indica gen. nov., sp. nov., a halophilic Bacteroidetes from mesopelagic Southwest Indian Ocean with higher carbohydrate metabolic potential.</title>
        <authorList>
            <person name="Chen B."/>
            <person name="Zhang M."/>
            <person name="Lin D."/>
            <person name="Ye J."/>
            <person name="Tang K."/>
        </authorList>
    </citation>
    <scope>NUCLEOTIDE SEQUENCE</scope>
    <source>
        <strain evidence="2">TK19036</strain>
    </source>
</reference>
<dbReference type="AlphaFoldDB" id="A0AA49GGX9"/>
<feature type="transmembrane region" description="Helical" evidence="1">
    <location>
        <begin position="77"/>
        <end position="98"/>
    </location>
</feature>
<feature type="transmembrane region" description="Helical" evidence="1">
    <location>
        <begin position="134"/>
        <end position="155"/>
    </location>
</feature>
<evidence type="ECO:0000313" key="2">
    <source>
        <dbReference type="EMBL" id="WKN34372.1"/>
    </source>
</evidence>
<feature type="transmembrane region" description="Helical" evidence="1">
    <location>
        <begin position="52"/>
        <end position="70"/>
    </location>
</feature>
<name>A0AA49GGX9_9BACT</name>
<sequence length="246" mass="28150">MITPKSSQKDYASKGVKKYGDMALIYGAIHSPVFQEIFKGSDNMLFLLVKQWLHFVIASIAYSMSAVFRYRFGVQSCGIVLSLTTLTFACIFNTIHIISIQKPFAIFMLPFVLYGRTPDEFYQWIVIDIYSERLLLFMLVVAALSVIHVTVAYVGGGHSDVSKRGVSWIYTILVWMFSKLRWIKINPFFIGCVIEPAIVIGCGVAIWTYWQDTYFAIWCWMMGGCELWQQLVDKSTSLHQQSILRA</sequence>
<proteinExistence type="predicted"/>
<reference evidence="2" key="1">
    <citation type="journal article" date="2023" name="Comput. Struct. Biotechnol. J.">
        <title>Discovery of a novel marine Bacteroidetes with a rich repertoire of carbohydrate-active enzymes.</title>
        <authorList>
            <person name="Chen B."/>
            <person name="Liu G."/>
            <person name="Chen Q."/>
            <person name="Wang H."/>
            <person name="Liu L."/>
            <person name="Tang K."/>
        </authorList>
    </citation>
    <scope>NUCLEOTIDE SEQUENCE</scope>
    <source>
        <strain evidence="2">TK19036</strain>
    </source>
</reference>
<keyword evidence="1" id="KW-0812">Transmembrane</keyword>
<gene>
    <name evidence="2" type="ORF">K4G66_18510</name>
</gene>
<feature type="transmembrane region" description="Helical" evidence="1">
    <location>
        <begin position="189"/>
        <end position="210"/>
    </location>
</feature>
<dbReference type="EMBL" id="CP120682">
    <property type="protein sequence ID" value="WKN34372.1"/>
    <property type="molecule type" value="Genomic_DNA"/>
</dbReference>
<keyword evidence="1" id="KW-0472">Membrane</keyword>
<keyword evidence="1" id="KW-1133">Transmembrane helix</keyword>
<accession>A0AA49GGX9</accession>